<evidence type="ECO:0000313" key="15">
    <source>
        <dbReference type="EMBL" id="GAP44322.1"/>
    </source>
</evidence>
<dbReference type="PROSITE" id="PS50110">
    <property type="entry name" value="RESPONSE_REGULATORY"/>
    <property type="match status" value="2"/>
</dbReference>
<evidence type="ECO:0000256" key="6">
    <source>
        <dbReference type="ARBA" id="ARBA00022777"/>
    </source>
</evidence>
<dbReference type="InterPro" id="IPR035965">
    <property type="entry name" value="PAS-like_dom_sf"/>
</dbReference>
<dbReference type="FunFam" id="3.30.565.10:FF:000010">
    <property type="entry name" value="Sensor histidine kinase RcsC"/>
    <property type="match status" value="1"/>
</dbReference>
<evidence type="ECO:0000256" key="7">
    <source>
        <dbReference type="ARBA" id="ARBA00022840"/>
    </source>
</evidence>
<dbReference type="InterPro" id="IPR003661">
    <property type="entry name" value="HisK_dim/P_dom"/>
</dbReference>
<gene>
    <name evidence="15" type="ORF">TBC1_12123</name>
</gene>
<keyword evidence="6" id="KW-0418">Kinase</keyword>
<dbReference type="SMART" id="SM00388">
    <property type="entry name" value="HisKA"/>
    <property type="match status" value="1"/>
</dbReference>
<sequence length="777" mass="88212">MGIRKLIKQPRQANGNTLLICIDHNGIINSLEGPVIHLLGYQPDYLMGRVFREFIPDEDEHKLNCLFDNCTDRSEFRVRRSDGSLMYADAFVYDVFDDTHTHLGYCLRIYDMTARMAQINSLIENEEKFLAIIDNTRDIICIFRDRKILYINEVSVKMLGYPREELYRRDYFSLFSENDRERVEEYELVNKDKRAGRWNFIAELITAEGKKLICEFDIKSIRYGGSKASMAVIHDITDYTLALAELTQAKQEAESANRIKSDFLAMMSHEIRTPLNGVIGMTNLLLNTGLTAVQRDYAENIQASGENLISIINDILDLTKIDSGRMELESEAFELQVCIEDTLDLLAYKAIEKQLDLLYFIEHDVPTVLKGDVLRLRQILLNLVSNAIKFTSSGEIFISVQLLGQSADEVELKFQVKDTGIGIDPDKIAHLFEAFVQADSSTTRKYGGTGLGLAISKRLVSLMGGEIWAQSEPGKGSEFFFTIKAKTSLVAKPRLRVKGNVVQLKDRRVLIVDDNQTNCQILKLHFESWGMKPVIAESGQAALSMLENESAFHIAVLDYQMPGMDGIQLARKIRRMGRYEKLPLILLSSSGDHEQHSAGLFDARLLKPVRIKGLFDEVLHIMTDIEKRRKMAEPQTNQIDVNLSQRLPLRILVAEDNLVNQKLAISLLNLMGYKVDAVLNGAEVLKIMNEKEYDIILMDLQMPEMNGIEATIRIREIYPPEKQPHIIAITANAMLGDREKCLEAGMVDYMSKPIKIFELQAALEKWGALKLESRKIG</sequence>
<reference evidence="15" key="1">
    <citation type="journal article" date="2015" name="Genome Announc.">
        <title>Draft Genome Sequence of Bacteroidales Strain TBC1, a Novel Isolate from a Methanogenic Wastewater Treatment System.</title>
        <authorList>
            <person name="Tourlousse D.M."/>
            <person name="Matsuura N."/>
            <person name="Sun L."/>
            <person name="Toyonaga M."/>
            <person name="Kuroda K."/>
            <person name="Ohashi A."/>
            <person name="Cruz R."/>
            <person name="Yamaguchi T."/>
            <person name="Sekiguchi Y."/>
        </authorList>
    </citation>
    <scope>NUCLEOTIDE SEQUENCE [LARGE SCALE GENOMIC DNA]</scope>
    <source>
        <strain evidence="15">TBC1</strain>
    </source>
</reference>
<evidence type="ECO:0000259" key="14">
    <source>
        <dbReference type="PROSITE" id="PS50112"/>
    </source>
</evidence>
<keyword evidence="5" id="KW-0547">Nucleotide-binding</keyword>
<dbReference type="SUPFAM" id="SSF55874">
    <property type="entry name" value="ATPase domain of HSP90 chaperone/DNA topoisomerase II/histidine kinase"/>
    <property type="match status" value="1"/>
</dbReference>
<dbReference type="Pfam" id="PF02518">
    <property type="entry name" value="HATPase_c"/>
    <property type="match status" value="1"/>
</dbReference>
<dbReference type="CDD" id="cd00130">
    <property type="entry name" value="PAS"/>
    <property type="match status" value="2"/>
</dbReference>
<dbReference type="SUPFAM" id="SSF55785">
    <property type="entry name" value="PYP-like sensor domain (PAS domain)"/>
    <property type="match status" value="2"/>
</dbReference>
<dbReference type="STRING" id="1678841.TBC1_12123"/>
<keyword evidence="3 11" id="KW-0597">Phosphoprotein</keyword>
<protein>
    <recommendedName>
        <fullName evidence="10">Sensory/regulatory protein RpfC</fullName>
        <ecNumber evidence="2">2.7.13.3</ecNumber>
    </recommendedName>
</protein>
<dbReference type="GO" id="GO:0005524">
    <property type="term" value="F:ATP binding"/>
    <property type="evidence" value="ECO:0007669"/>
    <property type="project" value="UniProtKB-KW"/>
</dbReference>
<feature type="modified residue" description="4-aspartylphosphate" evidence="11">
    <location>
        <position position="699"/>
    </location>
</feature>
<dbReference type="NCBIfam" id="TIGR00229">
    <property type="entry name" value="sensory_box"/>
    <property type="match status" value="2"/>
</dbReference>
<comment type="catalytic activity">
    <reaction evidence="1">
        <text>ATP + protein L-histidine = ADP + protein N-phospho-L-histidine.</text>
        <dbReference type="EC" id="2.7.13.3"/>
    </reaction>
</comment>
<dbReference type="PANTHER" id="PTHR45339">
    <property type="entry name" value="HYBRID SIGNAL TRANSDUCTION HISTIDINE KINASE J"/>
    <property type="match status" value="1"/>
</dbReference>
<dbReference type="SMART" id="SM00091">
    <property type="entry name" value="PAS"/>
    <property type="match status" value="2"/>
</dbReference>
<dbReference type="InterPro" id="IPR004358">
    <property type="entry name" value="Sig_transdc_His_kin-like_C"/>
</dbReference>
<dbReference type="PROSITE" id="PS50112">
    <property type="entry name" value="PAS"/>
    <property type="match status" value="2"/>
</dbReference>
<feature type="domain" description="PAS" evidence="14">
    <location>
        <begin position="19"/>
        <end position="74"/>
    </location>
</feature>
<dbReference type="SMART" id="SM00448">
    <property type="entry name" value="REC"/>
    <property type="match status" value="2"/>
</dbReference>
<evidence type="ECO:0000256" key="4">
    <source>
        <dbReference type="ARBA" id="ARBA00022679"/>
    </source>
</evidence>
<evidence type="ECO:0000259" key="12">
    <source>
        <dbReference type="PROSITE" id="PS50109"/>
    </source>
</evidence>
<dbReference type="InterPro" id="IPR005467">
    <property type="entry name" value="His_kinase_dom"/>
</dbReference>
<dbReference type="Gene3D" id="1.10.287.130">
    <property type="match status" value="1"/>
</dbReference>
<dbReference type="RefSeq" id="WP_062043416.1">
    <property type="nucleotide sequence ID" value="NZ_DF968183.1"/>
</dbReference>
<dbReference type="InterPro" id="IPR013767">
    <property type="entry name" value="PAS_fold"/>
</dbReference>
<accession>A0A0S7C170</accession>
<dbReference type="PANTHER" id="PTHR45339:SF1">
    <property type="entry name" value="HYBRID SIGNAL TRANSDUCTION HISTIDINE KINASE J"/>
    <property type="match status" value="1"/>
</dbReference>
<feature type="modified residue" description="4-aspartylphosphate" evidence="11">
    <location>
        <position position="558"/>
    </location>
</feature>
<dbReference type="GO" id="GO:0006355">
    <property type="term" value="P:regulation of DNA-templated transcription"/>
    <property type="evidence" value="ECO:0007669"/>
    <property type="project" value="InterPro"/>
</dbReference>
<dbReference type="SMART" id="SM00086">
    <property type="entry name" value="PAC"/>
    <property type="match status" value="2"/>
</dbReference>
<comment type="subunit">
    <text evidence="9">At low DSF concentrations, interacts with RpfF.</text>
</comment>
<evidence type="ECO:0000259" key="13">
    <source>
        <dbReference type="PROSITE" id="PS50110"/>
    </source>
</evidence>
<evidence type="ECO:0000256" key="10">
    <source>
        <dbReference type="ARBA" id="ARBA00068150"/>
    </source>
</evidence>
<organism evidence="15">
    <name type="scientific">Lentimicrobium saccharophilum</name>
    <dbReference type="NCBI Taxonomy" id="1678841"/>
    <lineage>
        <taxon>Bacteria</taxon>
        <taxon>Pseudomonadati</taxon>
        <taxon>Bacteroidota</taxon>
        <taxon>Bacteroidia</taxon>
        <taxon>Bacteroidales</taxon>
        <taxon>Lentimicrobiaceae</taxon>
        <taxon>Lentimicrobium</taxon>
    </lineage>
</organism>
<evidence type="ECO:0000256" key="3">
    <source>
        <dbReference type="ARBA" id="ARBA00022553"/>
    </source>
</evidence>
<dbReference type="Pfam" id="PF00512">
    <property type="entry name" value="HisKA"/>
    <property type="match status" value="1"/>
</dbReference>
<evidence type="ECO:0000256" key="1">
    <source>
        <dbReference type="ARBA" id="ARBA00000085"/>
    </source>
</evidence>
<dbReference type="InterPro" id="IPR001610">
    <property type="entry name" value="PAC"/>
</dbReference>
<dbReference type="PRINTS" id="PR00344">
    <property type="entry name" value="BCTRLSENSOR"/>
</dbReference>
<dbReference type="InterPro" id="IPR003594">
    <property type="entry name" value="HATPase_dom"/>
</dbReference>
<dbReference type="Gene3D" id="3.30.450.20">
    <property type="entry name" value="PAS domain"/>
    <property type="match status" value="2"/>
</dbReference>
<dbReference type="CDD" id="cd00082">
    <property type="entry name" value="HisKA"/>
    <property type="match status" value="1"/>
</dbReference>
<keyword evidence="7" id="KW-0067">ATP-binding</keyword>
<dbReference type="PROSITE" id="PS50109">
    <property type="entry name" value="HIS_KIN"/>
    <property type="match status" value="1"/>
</dbReference>
<keyword evidence="4" id="KW-0808">Transferase</keyword>
<keyword evidence="8" id="KW-0902">Two-component regulatory system</keyword>
<dbReference type="EC" id="2.7.13.3" evidence="2"/>
<evidence type="ECO:0000256" key="2">
    <source>
        <dbReference type="ARBA" id="ARBA00012438"/>
    </source>
</evidence>
<dbReference type="SMART" id="SM00387">
    <property type="entry name" value="HATPase_c"/>
    <property type="match status" value="1"/>
</dbReference>
<feature type="domain" description="Histidine kinase" evidence="12">
    <location>
        <begin position="266"/>
        <end position="487"/>
    </location>
</feature>
<dbReference type="Pfam" id="PF00072">
    <property type="entry name" value="Response_reg"/>
    <property type="match status" value="2"/>
</dbReference>
<dbReference type="Gene3D" id="3.30.565.10">
    <property type="entry name" value="Histidine kinase-like ATPase, C-terminal domain"/>
    <property type="match status" value="1"/>
</dbReference>
<name>A0A0S7C170_9BACT</name>
<dbReference type="Pfam" id="PF13426">
    <property type="entry name" value="PAS_9"/>
    <property type="match status" value="1"/>
</dbReference>
<dbReference type="Gene3D" id="3.40.50.2300">
    <property type="match status" value="2"/>
</dbReference>
<evidence type="ECO:0000256" key="8">
    <source>
        <dbReference type="ARBA" id="ARBA00023012"/>
    </source>
</evidence>
<evidence type="ECO:0000256" key="9">
    <source>
        <dbReference type="ARBA" id="ARBA00064003"/>
    </source>
</evidence>
<evidence type="ECO:0000256" key="5">
    <source>
        <dbReference type="ARBA" id="ARBA00022741"/>
    </source>
</evidence>
<dbReference type="Pfam" id="PF00989">
    <property type="entry name" value="PAS"/>
    <property type="match status" value="1"/>
</dbReference>
<dbReference type="InterPro" id="IPR036097">
    <property type="entry name" value="HisK_dim/P_sf"/>
</dbReference>
<dbReference type="GO" id="GO:0000155">
    <property type="term" value="F:phosphorelay sensor kinase activity"/>
    <property type="evidence" value="ECO:0007669"/>
    <property type="project" value="InterPro"/>
</dbReference>
<keyword evidence="16" id="KW-1185">Reference proteome</keyword>
<dbReference type="PATRIC" id="fig|1678841.3.peg.2800"/>
<feature type="domain" description="PAS" evidence="14">
    <location>
        <begin position="115"/>
        <end position="185"/>
    </location>
</feature>
<dbReference type="AlphaFoldDB" id="A0A0S7C170"/>
<dbReference type="Proteomes" id="UP000053091">
    <property type="component" value="Unassembled WGS sequence"/>
</dbReference>
<dbReference type="InterPro" id="IPR000014">
    <property type="entry name" value="PAS"/>
</dbReference>
<evidence type="ECO:0000313" key="16">
    <source>
        <dbReference type="Proteomes" id="UP000053091"/>
    </source>
</evidence>
<proteinExistence type="predicted"/>
<dbReference type="FunFam" id="1.10.287.130:FF:000002">
    <property type="entry name" value="Two-component osmosensing histidine kinase"/>
    <property type="match status" value="1"/>
</dbReference>
<dbReference type="InterPro" id="IPR036890">
    <property type="entry name" value="HATPase_C_sf"/>
</dbReference>
<dbReference type="SUPFAM" id="SSF47384">
    <property type="entry name" value="Homodimeric domain of signal transducing histidine kinase"/>
    <property type="match status" value="1"/>
</dbReference>
<dbReference type="InterPro" id="IPR011006">
    <property type="entry name" value="CheY-like_superfamily"/>
</dbReference>
<feature type="domain" description="Response regulatory" evidence="13">
    <location>
        <begin position="650"/>
        <end position="767"/>
    </location>
</feature>
<dbReference type="SUPFAM" id="SSF52172">
    <property type="entry name" value="CheY-like"/>
    <property type="match status" value="2"/>
</dbReference>
<dbReference type="EMBL" id="DF968183">
    <property type="protein sequence ID" value="GAP44322.1"/>
    <property type="molecule type" value="Genomic_DNA"/>
</dbReference>
<dbReference type="OrthoDB" id="9796457at2"/>
<evidence type="ECO:0000256" key="11">
    <source>
        <dbReference type="PROSITE-ProRule" id="PRU00169"/>
    </source>
</evidence>
<dbReference type="InterPro" id="IPR001789">
    <property type="entry name" value="Sig_transdc_resp-reg_receiver"/>
</dbReference>
<dbReference type="CDD" id="cd17546">
    <property type="entry name" value="REC_hyHK_CKI1_RcsC-like"/>
    <property type="match status" value="1"/>
</dbReference>
<dbReference type="CDD" id="cd16922">
    <property type="entry name" value="HATPase_EvgS-ArcB-TorS-like"/>
    <property type="match status" value="1"/>
</dbReference>
<feature type="domain" description="Response regulatory" evidence="13">
    <location>
        <begin position="508"/>
        <end position="622"/>
    </location>
</feature>